<comment type="caution">
    <text evidence="2">The sequence shown here is derived from an EMBL/GenBank/DDBJ whole genome shotgun (WGS) entry which is preliminary data.</text>
</comment>
<protein>
    <submittedName>
        <fullName evidence="2">Uncharacterized protein</fullName>
    </submittedName>
</protein>
<name>X0TIC4_9ZZZZ</name>
<organism evidence="2">
    <name type="scientific">marine sediment metagenome</name>
    <dbReference type="NCBI Taxonomy" id="412755"/>
    <lineage>
        <taxon>unclassified sequences</taxon>
        <taxon>metagenomes</taxon>
        <taxon>ecological metagenomes</taxon>
    </lineage>
</organism>
<dbReference type="AlphaFoldDB" id="X0TIC4"/>
<proteinExistence type="predicted"/>
<gene>
    <name evidence="2" type="ORF">S01H1_28951</name>
</gene>
<feature type="region of interest" description="Disordered" evidence="1">
    <location>
        <begin position="1"/>
        <end position="22"/>
    </location>
</feature>
<sequence length="60" mass="6688">MSDQRDNDQGEVDEGDTGQVESEVIERLRQTLGASSASRVLSVIRSQMVPLIAHQEYLRS</sequence>
<evidence type="ECO:0000313" key="2">
    <source>
        <dbReference type="EMBL" id="GAF87001.1"/>
    </source>
</evidence>
<reference evidence="2" key="1">
    <citation type="journal article" date="2014" name="Front. Microbiol.">
        <title>High frequency of phylogenetically diverse reductive dehalogenase-homologous genes in deep subseafloor sedimentary metagenomes.</title>
        <authorList>
            <person name="Kawai M."/>
            <person name="Futagami T."/>
            <person name="Toyoda A."/>
            <person name="Takaki Y."/>
            <person name="Nishi S."/>
            <person name="Hori S."/>
            <person name="Arai W."/>
            <person name="Tsubouchi T."/>
            <person name="Morono Y."/>
            <person name="Uchiyama I."/>
            <person name="Ito T."/>
            <person name="Fujiyama A."/>
            <person name="Inagaki F."/>
            <person name="Takami H."/>
        </authorList>
    </citation>
    <scope>NUCLEOTIDE SEQUENCE</scope>
    <source>
        <strain evidence="2">Expedition CK06-06</strain>
    </source>
</reference>
<accession>X0TIC4</accession>
<evidence type="ECO:0000256" key="1">
    <source>
        <dbReference type="SAM" id="MobiDB-lite"/>
    </source>
</evidence>
<dbReference type="EMBL" id="BARS01017725">
    <property type="protein sequence ID" value="GAF87001.1"/>
    <property type="molecule type" value="Genomic_DNA"/>
</dbReference>
<feature type="non-terminal residue" evidence="2">
    <location>
        <position position="60"/>
    </location>
</feature>